<dbReference type="STRING" id="3641.A0A061F8U2"/>
<name>A0A061F8U2_THECC</name>
<dbReference type="HOGENOM" id="CLU_2101351_0_0_1"/>
<dbReference type="OMA" id="LAVIVHW"/>
<dbReference type="AlphaFoldDB" id="A0A061F8U2"/>
<evidence type="ECO:0000313" key="2">
    <source>
        <dbReference type="Proteomes" id="UP000026915"/>
    </source>
</evidence>
<proteinExistence type="predicted"/>
<evidence type="ECO:0000313" key="1">
    <source>
        <dbReference type="EMBL" id="EOY13298.1"/>
    </source>
</evidence>
<protein>
    <submittedName>
        <fullName evidence="1">Uncharacterized protein</fullName>
    </submittedName>
</protein>
<gene>
    <name evidence="1" type="ORF">TCM_031840</name>
</gene>
<dbReference type="InParanoid" id="A0A061F8U2"/>
<accession>A0A061F8U2</accession>
<sequence>MVVCQNAEPLSLDGSRFIAGEDLSEFGPGKVGWLAPDASTTFLCALDAHSLAIANRSIILILGWSDPDEPWSRSVPNCHLSRPSIMAIEWLVFDEIKAIAVGTSRWFILVYSLRGD</sequence>
<reference evidence="1 2" key="1">
    <citation type="journal article" date="2013" name="Genome Biol.">
        <title>The genome sequence of the most widely cultivated cacao type and its use to identify candidate genes regulating pod color.</title>
        <authorList>
            <person name="Motamayor J.C."/>
            <person name="Mockaitis K."/>
            <person name="Schmutz J."/>
            <person name="Haiminen N."/>
            <person name="Iii D.L."/>
            <person name="Cornejo O."/>
            <person name="Findley S.D."/>
            <person name="Zheng P."/>
            <person name="Utro F."/>
            <person name="Royaert S."/>
            <person name="Saski C."/>
            <person name="Jenkins J."/>
            <person name="Podicheti R."/>
            <person name="Zhao M."/>
            <person name="Scheffler B.E."/>
            <person name="Stack J.C."/>
            <person name="Feltus F.A."/>
            <person name="Mustiga G.M."/>
            <person name="Amores F."/>
            <person name="Phillips W."/>
            <person name="Marelli J.P."/>
            <person name="May G.D."/>
            <person name="Shapiro H."/>
            <person name="Ma J."/>
            <person name="Bustamante C.D."/>
            <person name="Schnell R.J."/>
            <person name="Main D."/>
            <person name="Gilbert D."/>
            <person name="Parida L."/>
            <person name="Kuhn D.N."/>
        </authorList>
    </citation>
    <scope>NUCLEOTIDE SEQUENCE [LARGE SCALE GENOMIC DNA]</scope>
    <source>
        <strain evidence="2">cv. Matina 1-6</strain>
    </source>
</reference>
<dbReference type="eggNOG" id="KOG2727">
    <property type="taxonomic scope" value="Eukaryota"/>
</dbReference>
<dbReference type="Proteomes" id="UP000026915">
    <property type="component" value="Chromosome 7"/>
</dbReference>
<keyword evidence="2" id="KW-1185">Reference proteome</keyword>
<dbReference type="Gramene" id="EOY13298">
    <property type="protein sequence ID" value="EOY13298"/>
    <property type="gene ID" value="TCM_031840"/>
</dbReference>
<dbReference type="EMBL" id="CM001885">
    <property type="protein sequence ID" value="EOY13298.1"/>
    <property type="molecule type" value="Genomic_DNA"/>
</dbReference>
<organism evidence="1 2">
    <name type="scientific">Theobroma cacao</name>
    <name type="common">Cacao</name>
    <name type="synonym">Cocoa</name>
    <dbReference type="NCBI Taxonomy" id="3641"/>
    <lineage>
        <taxon>Eukaryota</taxon>
        <taxon>Viridiplantae</taxon>
        <taxon>Streptophyta</taxon>
        <taxon>Embryophyta</taxon>
        <taxon>Tracheophyta</taxon>
        <taxon>Spermatophyta</taxon>
        <taxon>Magnoliopsida</taxon>
        <taxon>eudicotyledons</taxon>
        <taxon>Gunneridae</taxon>
        <taxon>Pentapetalae</taxon>
        <taxon>rosids</taxon>
        <taxon>malvids</taxon>
        <taxon>Malvales</taxon>
        <taxon>Malvaceae</taxon>
        <taxon>Byttnerioideae</taxon>
        <taxon>Theobroma</taxon>
    </lineage>
</organism>